<evidence type="ECO:0000259" key="1">
    <source>
        <dbReference type="PROSITE" id="PS50076"/>
    </source>
</evidence>
<dbReference type="OrthoDB" id="6343681at2759"/>
<dbReference type="InterPro" id="IPR053025">
    <property type="entry name" value="Mito_ATP_Synthase-Asso"/>
</dbReference>
<proteinExistence type="predicted"/>
<gene>
    <name evidence="2" type="primary">ATJ1</name>
    <name evidence="2" type="ORF">GWK47_036471</name>
</gene>
<accession>A0A8J4YE82</accession>
<keyword evidence="3" id="KW-1185">Reference proteome</keyword>
<dbReference type="PRINTS" id="PR00625">
    <property type="entry name" value="JDOMAIN"/>
</dbReference>
<evidence type="ECO:0000313" key="3">
    <source>
        <dbReference type="Proteomes" id="UP000770661"/>
    </source>
</evidence>
<dbReference type="InterPro" id="IPR001623">
    <property type="entry name" value="DnaJ_domain"/>
</dbReference>
<dbReference type="Gene3D" id="1.10.287.110">
    <property type="entry name" value="DnaJ domain"/>
    <property type="match status" value="1"/>
</dbReference>
<comment type="caution">
    <text evidence="2">The sequence shown here is derived from an EMBL/GenBank/DDBJ whole genome shotgun (WGS) entry which is preliminary data.</text>
</comment>
<dbReference type="PANTHER" id="PTHR44873">
    <property type="entry name" value="DNAJ HOMOLOG SUBFAMILY C MEMBER 30, MITOCHONDRIAL"/>
    <property type="match status" value="1"/>
</dbReference>
<dbReference type="InterPro" id="IPR018253">
    <property type="entry name" value="DnaJ_domain_CS"/>
</dbReference>
<dbReference type="EMBL" id="JACEEZ010004363">
    <property type="protein sequence ID" value="KAG0726475.1"/>
    <property type="molecule type" value="Genomic_DNA"/>
</dbReference>
<dbReference type="InterPro" id="IPR036869">
    <property type="entry name" value="J_dom_sf"/>
</dbReference>
<protein>
    <submittedName>
        <fullName evidence="2">Chaperone protein dnaJ 1, mitochondrial</fullName>
    </submittedName>
</protein>
<dbReference type="CDD" id="cd06257">
    <property type="entry name" value="DnaJ"/>
    <property type="match status" value="1"/>
</dbReference>
<dbReference type="SUPFAM" id="SSF46565">
    <property type="entry name" value="Chaperone J-domain"/>
    <property type="match status" value="1"/>
</dbReference>
<dbReference type="SMART" id="SM00271">
    <property type="entry name" value="DnaJ"/>
    <property type="match status" value="1"/>
</dbReference>
<evidence type="ECO:0000313" key="2">
    <source>
        <dbReference type="EMBL" id="KAG0726475.1"/>
    </source>
</evidence>
<organism evidence="2 3">
    <name type="scientific">Chionoecetes opilio</name>
    <name type="common">Atlantic snow crab</name>
    <name type="synonym">Cancer opilio</name>
    <dbReference type="NCBI Taxonomy" id="41210"/>
    <lineage>
        <taxon>Eukaryota</taxon>
        <taxon>Metazoa</taxon>
        <taxon>Ecdysozoa</taxon>
        <taxon>Arthropoda</taxon>
        <taxon>Crustacea</taxon>
        <taxon>Multicrustacea</taxon>
        <taxon>Malacostraca</taxon>
        <taxon>Eumalacostraca</taxon>
        <taxon>Eucarida</taxon>
        <taxon>Decapoda</taxon>
        <taxon>Pleocyemata</taxon>
        <taxon>Brachyura</taxon>
        <taxon>Eubrachyura</taxon>
        <taxon>Majoidea</taxon>
        <taxon>Majidae</taxon>
        <taxon>Chionoecetes</taxon>
    </lineage>
</organism>
<reference evidence="2" key="1">
    <citation type="submission" date="2020-07" db="EMBL/GenBank/DDBJ databases">
        <title>The High-quality genome of the commercially important snow crab, Chionoecetes opilio.</title>
        <authorList>
            <person name="Jeong J.-H."/>
            <person name="Ryu S."/>
        </authorList>
    </citation>
    <scope>NUCLEOTIDE SEQUENCE</scope>
    <source>
        <strain evidence="2">MADBK_172401_WGS</strain>
        <tissue evidence="2">Digestive gland</tissue>
    </source>
</reference>
<dbReference type="PROSITE" id="PS00636">
    <property type="entry name" value="DNAJ_1"/>
    <property type="match status" value="1"/>
</dbReference>
<name>A0A8J4YE82_CHIOP</name>
<dbReference type="Pfam" id="PF00226">
    <property type="entry name" value="DnaJ"/>
    <property type="match status" value="1"/>
</dbReference>
<dbReference type="PANTHER" id="PTHR44873:SF1">
    <property type="entry name" value="DNAJ HOMOLOG SUBFAMILY C MEMBER 30, MITOCHONDRIAL"/>
    <property type="match status" value="1"/>
</dbReference>
<sequence>MWLRQYSVHEILSLREGRQCSLLLRLVLNASRRQVLHASHMRKPPLGSRQTNYYEVLDIAPKATQAQVKDAYYSLSKKYHPDHYKGDEDPSMKFREIKEAYEILGDFSQRKMYDKGLLGVSAAATPAEAEQYSSRFYESRRKRGAVPSASGRTPIYNFDEWSKYHYDSSRMRRGYAKIKYEDLLKERAAEAELKKTHSMISVLLLFGIMLLIQYSRSQRHDSEKTKSK</sequence>
<dbReference type="PROSITE" id="PS50076">
    <property type="entry name" value="DNAJ_2"/>
    <property type="match status" value="1"/>
</dbReference>
<feature type="domain" description="J" evidence="1">
    <location>
        <begin position="52"/>
        <end position="117"/>
    </location>
</feature>
<dbReference type="AlphaFoldDB" id="A0A8J4YE82"/>
<dbReference type="Proteomes" id="UP000770661">
    <property type="component" value="Unassembled WGS sequence"/>
</dbReference>